<keyword evidence="2" id="KW-1185">Reference proteome</keyword>
<proteinExistence type="predicted"/>
<evidence type="ECO:0000313" key="1">
    <source>
        <dbReference type="EMBL" id="TPN87108.1"/>
    </source>
</evidence>
<dbReference type="EMBL" id="VFWZ01000002">
    <property type="protein sequence ID" value="TPN87108.1"/>
    <property type="molecule type" value="Genomic_DNA"/>
</dbReference>
<protein>
    <submittedName>
        <fullName evidence="1">Uncharacterized protein</fullName>
    </submittedName>
</protein>
<comment type="caution">
    <text evidence="1">The sequence shown here is derived from an EMBL/GenBank/DDBJ whole genome shotgun (WGS) entry which is preliminary data.</text>
</comment>
<dbReference type="Proteomes" id="UP000315540">
    <property type="component" value="Unassembled WGS sequence"/>
</dbReference>
<evidence type="ECO:0000313" key="2">
    <source>
        <dbReference type="Proteomes" id="UP000315540"/>
    </source>
</evidence>
<organism evidence="1 2">
    <name type="scientific">Aquimarina algicola</name>
    <dbReference type="NCBI Taxonomy" id="2589995"/>
    <lineage>
        <taxon>Bacteria</taxon>
        <taxon>Pseudomonadati</taxon>
        <taxon>Bacteroidota</taxon>
        <taxon>Flavobacteriia</taxon>
        <taxon>Flavobacteriales</taxon>
        <taxon>Flavobacteriaceae</taxon>
        <taxon>Aquimarina</taxon>
    </lineage>
</organism>
<accession>A0A504JH43</accession>
<reference evidence="1 2" key="1">
    <citation type="submission" date="2019-06" db="EMBL/GenBank/DDBJ databases">
        <authorList>
            <person name="Meng X."/>
        </authorList>
    </citation>
    <scope>NUCLEOTIDE SEQUENCE [LARGE SCALE GENOMIC DNA]</scope>
    <source>
        <strain evidence="1 2">M625</strain>
    </source>
</reference>
<sequence>MSRIVLPIIIFILLTSVWQCKPTSKKESFTIDFSVNDIVRKDKNCQEIFKKVYWIDSVRLNTEPYVESLLNRFIGYNRRDSYERLFMIILDQEGEIWTRHNFDIQIKNSSASIVKYEYLDGKFTPITKKMESFDEQKFEDFLNANSLVERQRNYNILTFDFKNNNSCECRFLGRTEFVINDLKNLNLFDQFED</sequence>
<name>A0A504JH43_9FLAO</name>
<gene>
    <name evidence="1" type="ORF">FHK87_05820</name>
</gene>
<dbReference type="RefSeq" id="WP_140591295.1">
    <property type="nucleotide sequence ID" value="NZ_VFWZ01000002.1"/>
</dbReference>
<dbReference type="OrthoDB" id="1167268at2"/>
<dbReference type="AlphaFoldDB" id="A0A504JH43"/>